<feature type="domain" description="Glycosyltransferase Maf N-terminal" evidence="2">
    <location>
        <begin position="25"/>
        <end position="254"/>
    </location>
</feature>
<feature type="domain" description="6-hydroxymethylpterin diphosphokinase MptE-like" evidence="1">
    <location>
        <begin position="279"/>
        <end position="443"/>
    </location>
</feature>
<accession>A0A662ZDH1</accession>
<sequence>MDNIKRQNTTSQELEKFLSDFLYSRFKTNLDTFQNYFPDIASLFKNYQIKKPIEFFSTENGIPNAKIGPNKTLVYQAEDPIDYCRKQITEYLSTNVLKQSYYKDVFDPFGQIHYKYNNKIAQIMSHEQREIIKLKDLSSIPICVMVGVGLGYQLSELYERINVLNLILVEPDLDLFYLSLHTFDWTNLLNFIVENNYGLNIILGKDSKNFELDFKRYFVGHGKFLSGTEMTIVHIKNQENLEIAKKIRDNYKFIHSCLGFFDDHLFATSHTIYSLCNRKKFVKKGILENKYKEYPVFIIGSGPSLDNDIPFLKKYQDKAIIIACGTAIDVLYHVGIKPDFYANTERIPQIEQALGIIRDKSFFNDIILLCGDVCHPYTTDYFKHTAIFAKPDEPTFPYLFDYFDELRCIQEIQFTNPLVGNMGVSGAIHLGFKNLYLFGIDNGKKIGTESIHSQYTTLYKNRGKSEDDPAYHTDKIIDGNFGGKCLTGYYFEVSNKYIGEALVNNQIINTDGVTCYNCSDGAKIDNTIPIHSDNLVNIFEKKPNIDKTDFLNYVDNVRTSSFNINKTQIEKIFNKNKFICLCEEIKSILHKTHSSRIDCILSMQDISERIFNATFNKQERYISQCLEGSIQSFFITICRVLYAFSDENKCIEEYNKVADIICDFLTEAPTLFAHMPDYIMGEHKKYYPDGKLGKDMPHCEAPDLPCELNFITKAYDDPVKSFKKQYS</sequence>
<dbReference type="PANTHER" id="PTHR41786">
    <property type="entry name" value="MOTILITY ACCESSORY FACTOR MAF"/>
    <property type="match status" value="1"/>
</dbReference>
<dbReference type="RefSeq" id="WP_074841381.1">
    <property type="nucleotide sequence ID" value="NZ_CP047056.1"/>
</dbReference>
<gene>
    <name evidence="3" type="ORF">SAMN04487865_10558</name>
</gene>
<proteinExistence type="predicted"/>
<dbReference type="EMBL" id="FOSF01000055">
    <property type="protein sequence ID" value="SFK32680.1"/>
    <property type="molecule type" value="Genomic_DNA"/>
</dbReference>
<dbReference type="OrthoDB" id="7254531at2"/>
<evidence type="ECO:0000313" key="4">
    <source>
        <dbReference type="Proteomes" id="UP000243374"/>
    </source>
</evidence>
<reference evidence="3 4" key="1">
    <citation type="submission" date="2016-10" db="EMBL/GenBank/DDBJ databases">
        <authorList>
            <person name="Varghese N."/>
            <person name="Submissions S."/>
        </authorList>
    </citation>
    <scope>NUCLEOTIDE SEQUENCE [LARGE SCALE GENOMIC DNA]</scope>
    <source>
        <strain evidence="3 4">22B</strain>
    </source>
</reference>
<keyword evidence="4" id="KW-1185">Reference proteome</keyword>
<dbReference type="Proteomes" id="UP000243374">
    <property type="component" value="Unassembled WGS sequence"/>
</dbReference>
<dbReference type="Pfam" id="PF20157">
    <property type="entry name" value="Maf_flag10_N"/>
    <property type="match status" value="1"/>
</dbReference>
<organism evidence="3 4">
    <name type="scientific">Succinivibrio dextrinosolvens</name>
    <dbReference type="NCBI Taxonomy" id="83771"/>
    <lineage>
        <taxon>Bacteria</taxon>
        <taxon>Pseudomonadati</taxon>
        <taxon>Pseudomonadota</taxon>
        <taxon>Gammaproteobacteria</taxon>
        <taxon>Aeromonadales</taxon>
        <taxon>Succinivibrionaceae</taxon>
        <taxon>Succinivibrio</taxon>
    </lineage>
</organism>
<dbReference type="PANTHER" id="PTHR41786:SF1">
    <property type="entry name" value="6-HYDROXYMETHYLPTERIN DIPHOSPHOKINASE MPTE-LIKE DOMAIN-CONTAINING PROTEIN"/>
    <property type="match status" value="1"/>
</dbReference>
<protein>
    <submittedName>
        <fullName evidence="3">Uncharacterized conserved protein</fullName>
    </submittedName>
</protein>
<dbReference type="InterPro" id="IPR002826">
    <property type="entry name" value="MptE-like"/>
</dbReference>
<evidence type="ECO:0000313" key="3">
    <source>
        <dbReference type="EMBL" id="SFK32680.1"/>
    </source>
</evidence>
<dbReference type="AlphaFoldDB" id="A0A662ZDH1"/>
<name>A0A662ZDH1_9GAMM</name>
<dbReference type="Pfam" id="PF01973">
    <property type="entry name" value="MptE-like"/>
    <property type="match status" value="1"/>
</dbReference>
<evidence type="ECO:0000259" key="1">
    <source>
        <dbReference type="Pfam" id="PF01973"/>
    </source>
</evidence>
<evidence type="ECO:0000259" key="2">
    <source>
        <dbReference type="Pfam" id="PF20157"/>
    </source>
</evidence>
<dbReference type="InterPro" id="IPR045376">
    <property type="entry name" value="Maf_N"/>
</dbReference>